<gene>
    <name evidence="2" type="ORF">WN944_024969</name>
</gene>
<reference evidence="2 3" key="1">
    <citation type="submission" date="2024-05" db="EMBL/GenBank/DDBJ databases">
        <title>Haplotype-resolved chromosome-level genome assembly of Huyou (Citrus changshanensis).</title>
        <authorList>
            <person name="Miao C."/>
            <person name="Chen W."/>
            <person name="Wu Y."/>
            <person name="Wang L."/>
            <person name="Zhao S."/>
            <person name="Grierson D."/>
            <person name="Xu C."/>
            <person name="Chen K."/>
        </authorList>
    </citation>
    <scope>NUCLEOTIDE SEQUENCE [LARGE SCALE GENOMIC DNA]</scope>
    <source>
        <strain evidence="2">01-14</strain>
        <tissue evidence="2">Leaf</tissue>
    </source>
</reference>
<comment type="caution">
    <text evidence="2">The sequence shown here is derived from an EMBL/GenBank/DDBJ whole genome shotgun (WGS) entry which is preliminary data.</text>
</comment>
<feature type="region of interest" description="Disordered" evidence="1">
    <location>
        <begin position="91"/>
        <end position="136"/>
    </location>
</feature>
<name>A0AAP0LPW0_9ROSI</name>
<accession>A0AAP0LPW0</accession>
<evidence type="ECO:0000313" key="2">
    <source>
        <dbReference type="EMBL" id="KAK9181829.1"/>
    </source>
</evidence>
<keyword evidence="3" id="KW-1185">Reference proteome</keyword>
<proteinExistence type="predicted"/>
<protein>
    <submittedName>
        <fullName evidence="2">Uncharacterized protein</fullName>
    </submittedName>
</protein>
<dbReference type="EMBL" id="JBCGBO010000024">
    <property type="protein sequence ID" value="KAK9181829.1"/>
    <property type="molecule type" value="Genomic_DNA"/>
</dbReference>
<dbReference type="Proteomes" id="UP001428341">
    <property type="component" value="Unassembled WGS sequence"/>
</dbReference>
<organism evidence="2 3">
    <name type="scientific">Citrus x changshan-huyou</name>
    <dbReference type="NCBI Taxonomy" id="2935761"/>
    <lineage>
        <taxon>Eukaryota</taxon>
        <taxon>Viridiplantae</taxon>
        <taxon>Streptophyta</taxon>
        <taxon>Embryophyta</taxon>
        <taxon>Tracheophyta</taxon>
        <taxon>Spermatophyta</taxon>
        <taxon>Magnoliopsida</taxon>
        <taxon>eudicotyledons</taxon>
        <taxon>Gunneridae</taxon>
        <taxon>Pentapetalae</taxon>
        <taxon>rosids</taxon>
        <taxon>malvids</taxon>
        <taxon>Sapindales</taxon>
        <taxon>Rutaceae</taxon>
        <taxon>Aurantioideae</taxon>
        <taxon>Citrus</taxon>
    </lineage>
</organism>
<sequence length="159" mass="17858">MLSRMLLKPSHFRLLTNLSPKSHFFPQNPGVPPLISFSRFLSSNNNSNDNNQSSSNVWNLSREIDGKFDQLFGDTEAKDVGQDELFNAEENQSWSFGEGVKDGSFEIGESAGTVDETGRESGEADEESKEELSEEELRMLQLEEKQLTAELQGKTLSFF</sequence>
<evidence type="ECO:0000313" key="3">
    <source>
        <dbReference type="Proteomes" id="UP001428341"/>
    </source>
</evidence>
<evidence type="ECO:0000256" key="1">
    <source>
        <dbReference type="SAM" id="MobiDB-lite"/>
    </source>
</evidence>
<dbReference type="AlphaFoldDB" id="A0AAP0LPW0"/>
<feature type="compositionally biased region" description="Acidic residues" evidence="1">
    <location>
        <begin position="123"/>
        <end position="134"/>
    </location>
</feature>